<evidence type="ECO:0000256" key="1">
    <source>
        <dbReference type="ARBA" id="ARBA00004141"/>
    </source>
</evidence>
<protein>
    <submittedName>
        <fullName evidence="11">FAD-binding domain</fullName>
    </submittedName>
</protein>
<dbReference type="GeneID" id="75829130"/>
<dbReference type="Gene3D" id="3.40.50.80">
    <property type="entry name" value="Nucleotide-binding domain of ferredoxin-NADP reductase (FNR) module"/>
    <property type="match status" value="1"/>
</dbReference>
<dbReference type="RefSeq" id="XP_051359834.1">
    <property type="nucleotide sequence ID" value="XM_051509150.1"/>
</dbReference>
<dbReference type="SFLD" id="SFLDG01168">
    <property type="entry name" value="Ferric_reductase_subgroup_(FRE"/>
    <property type="match status" value="1"/>
</dbReference>
<sequence>MRRPAPLMLALLFSATETSAQPPDETACVSACRSSFQRVAFVDGDPHASFYGKSCRSRLNTQSLYICLDLYCGTYSVDTLNATCVEEYGEGLLPHSIVDGMGEDDIATVRRFNETTFAFGTKVDELLLVDDGSFKRWLDTIESLNHAHYYHSAYGWAMGYFWIVVVAIAMVSRITDVCEARRGVFPRQGSMRRWLRRNVQAPATLGRRCAQDYGGWATVPPRIQSLTIGAFVLLNVWCSVHGYKIVPHNIYWPTVSGQVLRYVSDRTGIISFANFPLLWLFGMRNNVVLWLTGWDFGTSNNFHRWVARVATVQAVVHSAGYTAKILQDGGWTYFASWWTQLFWCAGEMATVAMCAILGLSFYWFRRQNYERFLVLHVGLSILVLITMLVHVSIFNGEYDALFWVPVGIWVLDRVLRLARFLLFSYTFYTQADVCYNDAADMARIEVPLEKSWYGVRPGTYYYLSVLDDACFWESHPFTVASVTLAEDVKRPGLLETGESSPLLSSVSDDDGFASGEKDVRGDFITFLVRPYDSFTGRLKRRAEMASPKNVKLQVAVDGPYGGTLPLEKFDEVVFVVGGSGIVVPISYLKVLVASLEGRRASKVAIHWAVRQAGFATELLQRDLMAAVTSSKIALSIYHTGSASVPRLDTGAVTWYNARINAARTAEEALAAGEGSVAVVACGPARMADAARQATVEGMGRSDRRIEYFEESFQW</sequence>
<dbReference type="CDD" id="cd06186">
    <property type="entry name" value="NOX_Duox_like_FAD_NADP"/>
    <property type="match status" value="1"/>
</dbReference>
<dbReference type="EMBL" id="JAGIXG020000055">
    <property type="protein sequence ID" value="KAI6778978.1"/>
    <property type="molecule type" value="Genomic_DNA"/>
</dbReference>
<dbReference type="AlphaFoldDB" id="A0A9P9XW70"/>
<dbReference type="OrthoDB" id="167398at2759"/>
<dbReference type="InterPro" id="IPR013130">
    <property type="entry name" value="Fe3_Rdtase_TM_dom"/>
</dbReference>
<dbReference type="GO" id="GO:0006879">
    <property type="term" value="P:intracellular iron ion homeostasis"/>
    <property type="evidence" value="ECO:0007669"/>
    <property type="project" value="TreeGrafter"/>
</dbReference>
<feature type="chain" id="PRO_5040297541" evidence="9">
    <location>
        <begin position="21"/>
        <end position="714"/>
    </location>
</feature>
<comment type="caution">
    <text evidence="11">The sequence shown here is derived from an EMBL/GenBank/DDBJ whole genome shotgun (WGS) entry which is preliminary data.</text>
</comment>
<feature type="signal peptide" evidence="9">
    <location>
        <begin position="1"/>
        <end position="20"/>
    </location>
</feature>
<dbReference type="PANTHER" id="PTHR32361:SF9">
    <property type="entry name" value="FERRIC REDUCTASE TRANSMEMBRANE COMPONENT 3-RELATED"/>
    <property type="match status" value="1"/>
</dbReference>
<keyword evidence="3 8" id="KW-0812">Transmembrane</keyword>
<keyword evidence="6 8" id="KW-0472">Membrane</keyword>
<evidence type="ECO:0000256" key="2">
    <source>
        <dbReference type="ARBA" id="ARBA00022448"/>
    </source>
</evidence>
<comment type="subcellular location">
    <subcellularLocation>
        <location evidence="1">Membrane</location>
        <topology evidence="1">Multi-pass membrane protein</topology>
    </subcellularLocation>
</comment>
<dbReference type="SUPFAM" id="SSF52343">
    <property type="entry name" value="Ferredoxin reductase-like, C-terminal NADP-linked domain"/>
    <property type="match status" value="1"/>
</dbReference>
<keyword evidence="4 8" id="KW-1133">Transmembrane helix</keyword>
<dbReference type="SFLD" id="SFLDS00052">
    <property type="entry name" value="Ferric_Reductase_Domain"/>
    <property type="match status" value="1"/>
</dbReference>
<gene>
    <name evidence="11" type="ORF">J7T54_002620</name>
</gene>
<evidence type="ECO:0000313" key="11">
    <source>
        <dbReference type="EMBL" id="KAI6778978.1"/>
    </source>
</evidence>
<evidence type="ECO:0000259" key="10">
    <source>
        <dbReference type="PROSITE" id="PS51384"/>
    </source>
</evidence>
<evidence type="ECO:0000256" key="4">
    <source>
        <dbReference type="ARBA" id="ARBA00022989"/>
    </source>
</evidence>
<organism evidence="11 12">
    <name type="scientific">Emericellopsis cladophorae</name>
    <dbReference type="NCBI Taxonomy" id="2686198"/>
    <lineage>
        <taxon>Eukaryota</taxon>
        <taxon>Fungi</taxon>
        <taxon>Dikarya</taxon>
        <taxon>Ascomycota</taxon>
        <taxon>Pezizomycotina</taxon>
        <taxon>Sordariomycetes</taxon>
        <taxon>Hypocreomycetidae</taxon>
        <taxon>Hypocreales</taxon>
        <taxon>Bionectriaceae</taxon>
        <taxon>Emericellopsis</taxon>
    </lineage>
</organism>
<feature type="domain" description="FAD-binding FR-type" evidence="10">
    <location>
        <begin position="407"/>
        <end position="566"/>
    </location>
</feature>
<keyword evidence="7" id="KW-0325">Glycoprotein</keyword>
<feature type="transmembrane region" description="Helical" evidence="8">
    <location>
        <begin position="373"/>
        <end position="394"/>
    </location>
</feature>
<dbReference type="GO" id="GO:0015677">
    <property type="term" value="P:copper ion import"/>
    <property type="evidence" value="ECO:0007669"/>
    <property type="project" value="TreeGrafter"/>
</dbReference>
<keyword evidence="12" id="KW-1185">Reference proteome</keyword>
<accession>A0A9P9XW70</accession>
<dbReference type="Proteomes" id="UP001055219">
    <property type="component" value="Unassembled WGS sequence"/>
</dbReference>
<keyword evidence="2" id="KW-0813">Transport</keyword>
<evidence type="ECO:0000256" key="6">
    <source>
        <dbReference type="ARBA" id="ARBA00023136"/>
    </source>
</evidence>
<evidence type="ECO:0000313" key="12">
    <source>
        <dbReference type="Proteomes" id="UP001055219"/>
    </source>
</evidence>
<evidence type="ECO:0000256" key="8">
    <source>
        <dbReference type="SAM" id="Phobius"/>
    </source>
</evidence>
<dbReference type="InterPro" id="IPR039261">
    <property type="entry name" value="FNR_nucleotide-bd"/>
</dbReference>
<feature type="transmembrane region" description="Helical" evidence="8">
    <location>
        <begin position="269"/>
        <end position="291"/>
    </location>
</feature>
<dbReference type="GO" id="GO:0000293">
    <property type="term" value="F:ferric-chelate reductase activity"/>
    <property type="evidence" value="ECO:0007669"/>
    <property type="project" value="TreeGrafter"/>
</dbReference>
<keyword evidence="9" id="KW-0732">Signal</keyword>
<evidence type="ECO:0000256" key="5">
    <source>
        <dbReference type="ARBA" id="ARBA00023065"/>
    </source>
</evidence>
<dbReference type="InterPro" id="IPR013112">
    <property type="entry name" value="FAD-bd_8"/>
</dbReference>
<name>A0A9P9XW70_9HYPO</name>
<dbReference type="PROSITE" id="PS51384">
    <property type="entry name" value="FAD_FR"/>
    <property type="match status" value="1"/>
</dbReference>
<evidence type="ECO:0000256" key="7">
    <source>
        <dbReference type="ARBA" id="ARBA00023180"/>
    </source>
</evidence>
<evidence type="ECO:0000256" key="3">
    <source>
        <dbReference type="ARBA" id="ARBA00022692"/>
    </source>
</evidence>
<evidence type="ECO:0000256" key="9">
    <source>
        <dbReference type="SAM" id="SignalP"/>
    </source>
</evidence>
<feature type="transmembrane region" description="Helical" evidence="8">
    <location>
        <begin position="153"/>
        <end position="172"/>
    </location>
</feature>
<reference evidence="11" key="1">
    <citation type="journal article" date="2021" name="J Fungi (Basel)">
        <title>Genomic and Metabolomic Analyses of the Marine Fungus Emericellopsis cladophorae: Insights into Saltwater Adaptability Mechanisms and Its Biosynthetic Potential.</title>
        <authorList>
            <person name="Goncalves M.F.M."/>
            <person name="Hilario S."/>
            <person name="Van de Peer Y."/>
            <person name="Esteves A.C."/>
            <person name="Alves A."/>
        </authorList>
    </citation>
    <scope>NUCLEOTIDE SEQUENCE</scope>
    <source>
        <strain evidence="11">MUM 19.33</strain>
    </source>
</reference>
<proteinExistence type="predicted"/>
<dbReference type="Pfam" id="PF01794">
    <property type="entry name" value="Ferric_reduct"/>
    <property type="match status" value="1"/>
</dbReference>
<dbReference type="GO" id="GO:0006826">
    <property type="term" value="P:iron ion transport"/>
    <property type="evidence" value="ECO:0007669"/>
    <property type="project" value="TreeGrafter"/>
</dbReference>
<dbReference type="GO" id="GO:0005886">
    <property type="term" value="C:plasma membrane"/>
    <property type="evidence" value="ECO:0007669"/>
    <property type="project" value="TreeGrafter"/>
</dbReference>
<reference evidence="11" key="2">
    <citation type="submission" date="2022-07" db="EMBL/GenBank/DDBJ databases">
        <authorList>
            <person name="Goncalves M.F.M."/>
            <person name="Hilario S."/>
            <person name="Van De Peer Y."/>
            <person name="Esteves A.C."/>
            <person name="Alves A."/>
        </authorList>
    </citation>
    <scope>NUCLEOTIDE SEQUENCE</scope>
    <source>
        <strain evidence="11">MUM 19.33</strain>
    </source>
</reference>
<dbReference type="InterPro" id="IPR017927">
    <property type="entry name" value="FAD-bd_FR_type"/>
</dbReference>
<dbReference type="PANTHER" id="PTHR32361">
    <property type="entry name" value="FERRIC/CUPRIC REDUCTASE TRANSMEMBRANE COMPONENT"/>
    <property type="match status" value="1"/>
</dbReference>
<keyword evidence="5" id="KW-0406">Ion transport</keyword>
<dbReference type="Pfam" id="PF08022">
    <property type="entry name" value="FAD_binding_8"/>
    <property type="match status" value="1"/>
</dbReference>
<dbReference type="InterPro" id="IPR051410">
    <property type="entry name" value="Ferric/Cupric_Reductase"/>
</dbReference>
<feature type="transmembrane region" description="Helical" evidence="8">
    <location>
        <begin position="340"/>
        <end position="364"/>
    </location>
</feature>